<dbReference type="Proteomes" id="UP000265618">
    <property type="component" value="Unassembled WGS sequence"/>
</dbReference>
<organism evidence="1 2">
    <name type="scientific">Kipferlia bialata</name>
    <dbReference type="NCBI Taxonomy" id="797122"/>
    <lineage>
        <taxon>Eukaryota</taxon>
        <taxon>Metamonada</taxon>
        <taxon>Carpediemonas-like organisms</taxon>
        <taxon>Kipferlia</taxon>
    </lineage>
</organism>
<gene>
    <name evidence="1" type="ORF">KIPB_015949</name>
</gene>
<feature type="non-terminal residue" evidence="1">
    <location>
        <position position="66"/>
    </location>
</feature>
<name>A0A391PD68_9EUKA</name>
<dbReference type="EMBL" id="BDIP01009333">
    <property type="protein sequence ID" value="GCA64992.1"/>
    <property type="molecule type" value="Genomic_DNA"/>
</dbReference>
<protein>
    <submittedName>
        <fullName evidence="1">Uncharacterized protein</fullName>
    </submittedName>
</protein>
<evidence type="ECO:0000313" key="2">
    <source>
        <dbReference type="Proteomes" id="UP000265618"/>
    </source>
</evidence>
<comment type="caution">
    <text evidence="1">The sequence shown here is derived from an EMBL/GenBank/DDBJ whole genome shotgun (WGS) entry which is preliminary data.</text>
</comment>
<dbReference type="AlphaFoldDB" id="A0A391PD68"/>
<reference evidence="1 2" key="1">
    <citation type="journal article" date="2018" name="PLoS ONE">
        <title>The draft genome of Kipferlia bialata reveals reductive genome evolution in fornicate parasites.</title>
        <authorList>
            <person name="Tanifuji G."/>
            <person name="Takabayashi S."/>
            <person name="Kume K."/>
            <person name="Takagi M."/>
            <person name="Nakayama T."/>
            <person name="Kamikawa R."/>
            <person name="Inagaki Y."/>
            <person name="Hashimoto T."/>
        </authorList>
    </citation>
    <scope>NUCLEOTIDE SEQUENCE [LARGE SCALE GENOMIC DNA]</scope>
    <source>
        <strain evidence="1">NY0173</strain>
    </source>
</reference>
<keyword evidence="2" id="KW-1185">Reference proteome</keyword>
<accession>A0A391PD68</accession>
<evidence type="ECO:0000313" key="1">
    <source>
        <dbReference type="EMBL" id="GCA64992.1"/>
    </source>
</evidence>
<proteinExistence type="predicted"/>
<sequence length="66" mass="7467">MLLDGMEIRQCLSGHLGKALSLDTKTVVDTVMPRMRSLYVARLRQEVNDMMNSPEAVAEHRTLSIH</sequence>